<dbReference type="PANTHER" id="PTHR31531">
    <property type="entry name" value="E3 UBIQUITIN-PROTEIN LIGASE E3D FAMILY MEMBER"/>
    <property type="match status" value="1"/>
</dbReference>
<dbReference type="GO" id="GO:0006513">
    <property type="term" value="P:protein monoubiquitination"/>
    <property type="evidence" value="ECO:0007669"/>
    <property type="project" value="TreeGrafter"/>
</dbReference>
<dbReference type="GO" id="GO:0005634">
    <property type="term" value="C:nucleus"/>
    <property type="evidence" value="ECO:0007669"/>
    <property type="project" value="TreeGrafter"/>
</dbReference>
<keyword evidence="2" id="KW-1185">Reference proteome</keyword>
<dbReference type="InterPro" id="IPR019193">
    <property type="entry name" value="UBQ-conj_enz_E2-bd_prot"/>
</dbReference>
<dbReference type="Proteomes" id="UP000436088">
    <property type="component" value="Unassembled WGS sequence"/>
</dbReference>
<name>A0A6A2WHI2_HIBSY</name>
<dbReference type="Pfam" id="PF09814">
    <property type="entry name" value="HECT_2"/>
    <property type="match status" value="1"/>
</dbReference>
<reference evidence="1" key="1">
    <citation type="submission" date="2019-09" db="EMBL/GenBank/DDBJ databases">
        <title>Draft genome information of white flower Hibiscus syriacus.</title>
        <authorList>
            <person name="Kim Y.-M."/>
        </authorList>
    </citation>
    <scope>NUCLEOTIDE SEQUENCE [LARGE SCALE GENOMIC DNA]</scope>
    <source>
        <strain evidence="1">YM2019G1</strain>
    </source>
</reference>
<dbReference type="GO" id="GO:0043161">
    <property type="term" value="P:proteasome-mediated ubiquitin-dependent protein catabolic process"/>
    <property type="evidence" value="ECO:0007669"/>
    <property type="project" value="TreeGrafter"/>
</dbReference>
<organism evidence="1 2">
    <name type="scientific">Hibiscus syriacus</name>
    <name type="common">Rose of Sharon</name>
    <dbReference type="NCBI Taxonomy" id="106335"/>
    <lineage>
        <taxon>Eukaryota</taxon>
        <taxon>Viridiplantae</taxon>
        <taxon>Streptophyta</taxon>
        <taxon>Embryophyta</taxon>
        <taxon>Tracheophyta</taxon>
        <taxon>Spermatophyta</taxon>
        <taxon>Magnoliopsida</taxon>
        <taxon>eudicotyledons</taxon>
        <taxon>Gunneridae</taxon>
        <taxon>Pentapetalae</taxon>
        <taxon>rosids</taxon>
        <taxon>malvids</taxon>
        <taxon>Malvales</taxon>
        <taxon>Malvaceae</taxon>
        <taxon>Malvoideae</taxon>
        <taxon>Hibiscus</taxon>
    </lineage>
</organism>
<dbReference type="GO" id="GO:0005829">
    <property type="term" value="C:cytosol"/>
    <property type="evidence" value="ECO:0007669"/>
    <property type="project" value="TreeGrafter"/>
</dbReference>
<gene>
    <name evidence="1" type="ORF">F3Y22_tig00116971pilonHSYRG00873</name>
</gene>
<dbReference type="GO" id="GO:0000209">
    <property type="term" value="P:protein polyubiquitination"/>
    <property type="evidence" value="ECO:0007669"/>
    <property type="project" value="TreeGrafter"/>
</dbReference>
<dbReference type="AlphaFoldDB" id="A0A6A2WHI2"/>
<dbReference type="EMBL" id="VEPZ02001744">
    <property type="protein sequence ID" value="KAE8658592.1"/>
    <property type="molecule type" value="Genomic_DNA"/>
</dbReference>
<protein>
    <submittedName>
        <fullName evidence="1">Basic leucine-zipper 44</fullName>
    </submittedName>
</protein>
<dbReference type="GO" id="GO:0061630">
    <property type="term" value="F:ubiquitin protein ligase activity"/>
    <property type="evidence" value="ECO:0007669"/>
    <property type="project" value="TreeGrafter"/>
</dbReference>
<dbReference type="PANTHER" id="PTHR31531:SF2">
    <property type="entry name" value="E3 UBIQUITIN-PROTEIN LIGASE E3D"/>
    <property type="match status" value="1"/>
</dbReference>
<comment type="caution">
    <text evidence="1">The sequence shown here is derived from an EMBL/GenBank/DDBJ whole genome shotgun (WGS) entry which is preliminary data.</text>
</comment>
<sequence length="206" mass="22709">MRRVRYLDERSQTNVPETCPVEQNTSKLLANQKLFLNGFLGNVSMAKSCNLSMDIDWVELVCPNCLSLLGACSFDNGAAPIDGAVRLFKCYISACSSAGGPGDLFRKYSLERMFTNQLLENAKDELSFRTLVRDLKTKSPLLQIVPLNPNSWCCSGYCLDTASAAEPSLKLDLLPVIKVNFSDCGETAASQLRSISIELMIVSFLF</sequence>
<dbReference type="GO" id="GO:0030332">
    <property type="term" value="F:cyclin binding"/>
    <property type="evidence" value="ECO:0007669"/>
    <property type="project" value="TreeGrafter"/>
</dbReference>
<evidence type="ECO:0000313" key="1">
    <source>
        <dbReference type="EMBL" id="KAE8658592.1"/>
    </source>
</evidence>
<evidence type="ECO:0000313" key="2">
    <source>
        <dbReference type="Proteomes" id="UP000436088"/>
    </source>
</evidence>
<accession>A0A6A2WHI2</accession>
<dbReference type="GO" id="GO:0031624">
    <property type="term" value="F:ubiquitin conjugating enzyme binding"/>
    <property type="evidence" value="ECO:0007669"/>
    <property type="project" value="TreeGrafter"/>
</dbReference>
<proteinExistence type="predicted"/>
<dbReference type="GO" id="GO:0051865">
    <property type="term" value="P:protein autoubiquitination"/>
    <property type="evidence" value="ECO:0007669"/>
    <property type="project" value="TreeGrafter"/>
</dbReference>
<dbReference type="GO" id="GO:0000151">
    <property type="term" value="C:ubiquitin ligase complex"/>
    <property type="evidence" value="ECO:0007669"/>
    <property type="project" value="TreeGrafter"/>
</dbReference>